<keyword evidence="14" id="KW-0697">Rotamase</keyword>
<evidence type="ECO:0000256" key="15">
    <source>
        <dbReference type="SAM" id="Phobius"/>
    </source>
</evidence>
<evidence type="ECO:0000256" key="11">
    <source>
        <dbReference type="ARBA" id="ARBA00038408"/>
    </source>
</evidence>
<sequence>MLQSIRSASQHWLGKIVLSVIFTFLIAGVAIFGVEEFFRGGSSTTVATVGKTPITAEEVRTAYQNQLQRYQQQLKRTLTPDQARALGLERQVLSQLITEAALDQKTADLGLAVSDATVLKAIQDEPSFKGANGSFDRTLFYQTLQRAGLNEALFVREQRSVIARLQLADATVADLPVPQAMREAVHRYSTERRSATVLALTPAAAGEIPAPSDDDLKGYYEANKASFRAPEYRSLNLLVLEPETLAKPDAVSEADAKTAYEANKSRFGQPERRTIQQISFPDEAAAQEARAKIESGEQPFEAVAVARGADPKELTLGTLAKSELFDPAVADAAFGLEQGKVSQPVKGRFGTVLLRVTAIEPGNVKPFDAVKDEVRKEVALIRARQDLDKTQDAIEDARASAKPLADIAKERGLTVLSIPAVDARGLDPAGNPVEGIPDKDTTMAAAFRADVGNDTEALRTKDGGSIWYDVVKVTPPREKPLDEVRDEVVKGWTKAETDKRLVAKSKELVERLEKGDAVATVAQEAGISVKEVTDLGRNQSKDDLSNETVERIFVTPVGKAASAPSGEGRAVFKVTAATMPAFVPGTPTDTQLVNSLRTALSDDVLGEFLTEVQKSAGVSVNQAAFRRALGGEY</sequence>
<dbReference type="PROSITE" id="PS50198">
    <property type="entry name" value="PPIC_PPIASE_2"/>
    <property type="match status" value="1"/>
</dbReference>
<evidence type="ECO:0000256" key="8">
    <source>
        <dbReference type="ARBA" id="ARBA00023186"/>
    </source>
</evidence>
<dbReference type="OrthoDB" id="9768393at2"/>
<dbReference type="InterPro" id="IPR027304">
    <property type="entry name" value="Trigger_fact/SurA_dom_sf"/>
</dbReference>
<evidence type="ECO:0000256" key="14">
    <source>
        <dbReference type="PROSITE-ProRule" id="PRU00278"/>
    </source>
</evidence>
<keyword evidence="8" id="KW-0143">Chaperone</keyword>
<evidence type="ECO:0000313" key="17">
    <source>
        <dbReference type="EMBL" id="SFL28573.1"/>
    </source>
</evidence>
<dbReference type="InterPro" id="IPR052029">
    <property type="entry name" value="PpiD_chaperone"/>
</dbReference>
<evidence type="ECO:0000256" key="10">
    <source>
        <dbReference type="ARBA" id="ARBA00031484"/>
    </source>
</evidence>
<dbReference type="AlphaFoldDB" id="A0A1I4GG91"/>
<dbReference type="Pfam" id="PF13145">
    <property type="entry name" value="Rotamase_2"/>
    <property type="match status" value="1"/>
</dbReference>
<keyword evidence="18" id="KW-1185">Reference proteome</keyword>
<feature type="transmembrane region" description="Helical" evidence="15">
    <location>
        <begin position="12"/>
        <end position="34"/>
    </location>
</feature>
<evidence type="ECO:0000259" key="16">
    <source>
        <dbReference type="PROSITE" id="PS50198"/>
    </source>
</evidence>
<evidence type="ECO:0000256" key="5">
    <source>
        <dbReference type="ARBA" id="ARBA00022692"/>
    </source>
</evidence>
<keyword evidence="14 17" id="KW-0413">Isomerase</keyword>
<comment type="similarity">
    <text evidence="11">Belongs to the PpiD chaperone family.</text>
</comment>
<keyword evidence="5 15" id="KW-0812">Transmembrane</keyword>
<evidence type="ECO:0000256" key="4">
    <source>
        <dbReference type="ARBA" id="ARBA00022519"/>
    </source>
</evidence>
<dbReference type="InterPro" id="IPR046357">
    <property type="entry name" value="PPIase_dom_sf"/>
</dbReference>
<dbReference type="SUPFAM" id="SSF54534">
    <property type="entry name" value="FKBP-like"/>
    <property type="match status" value="1"/>
</dbReference>
<dbReference type="EMBL" id="FOSV01000012">
    <property type="protein sequence ID" value="SFL28573.1"/>
    <property type="molecule type" value="Genomic_DNA"/>
</dbReference>
<dbReference type="PANTHER" id="PTHR47529:SF1">
    <property type="entry name" value="PERIPLASMIC CHAPERONE PPID"/>
    <property type="match status" value="1"/>
</dbReference>
<protein>
    <recommendedName>
        <fullName evidence="2">Parvulin-like PPIase</fullName>
    </recommendedName>
    <alternativeName>
        <fullName evidence="9">Peptidyl-prolyl cis-trans isomerase plp</fullName>
    </alternativeName>
    <alternativeName>
        <fullName evidence="12">Periplasmic chaperone PpiD</fullName>
    </alternativeName>
    <alternativeName>
        <fullName evidence="13">Periplasmic folding chaperone</fullName>
    </alternativeName>
    <alternativeName>
        <fullName evidence="10">Rotamase plp</fullName>
    </alternativeName>
</protein>
<dbReference type="GO" id="GO:0005886">
    <property type="term" value="C:plasma membrane"/>
    <property type="evidence" value="ECO:0007669"/>
    <property type="project" value="UniProtKB-SubCell"/>
</dbReference>
<accession>A0A1I4GG91</accession>
<reference evidence="18" key="1">
    <citation type="submission" date="2016-10" db="EMBL/GenBank/DDBJ databases">
        <authorList>
            <person name="Varghese N."/>
            <person name="Submissions S."/>
        </authorList>
    </citation>
    <scope>NUCLEOTIDE SEQUENCE [LARGE SCALE GENOMIC DNA]</scope>
    <source>
        <strain evidence="18">CGMCC 1.6474</strain>
    </source>
</reference>
<dbReference type="Proteomes" id="UP000198804">
    <property type="component" value="Unassembled WGS sequence"/>
</dbReference>
<dbReference type="RefSeq" id="WP_091947690.1">
    <property type="nucleotide sequence ID" value="NZ_FOSV01000012.1"/>
</dbReference>
<evidence type="ECO:0000256" key="3">
    <source>
        <dbReference type="ARBA" id="ARBA00022475"/>
    </source>
</evidence>
<evidence type="ECO:0000256" key="2">
    <source>
        <dbReference type="ARBA" id="ARBA00018370"/>
    </source>
</evidence>
<dbReference type="PANTHER" id="PTHR47529">
    <property type="entry name" value="PEPTIDYL-PROLYL CIS-TRANS ISOMERASE D"/>
    <property type="match status" value="1"/>
</dbReference>
<name>A0A1I4GG91_9HYPH</name>
<dbReference type="Pfam" id="PF13624">
    <property type="entry name" value="SurA_N_3"/>
    <property type="match status" value="1"/>
</dbReference>
<keyword evidence="6 15" id="KW-1133">Transmembrane helix</keyword>
<evidence type="ECO:0000313" key="18">
    <source>
        <dbReference type="Proteomes" id="UP000198804"/>
    </source>
</evidence>
<evidence type="ECO:0000256" key="7">
    <source>
        <dbReference type="ARBA" id="ARBA00023136"/>
    </source>
</evidence>
<feature type="domain" description="PpiC" evidence="16">
    <location>
        <begin position="270"/>
        <end position="358"/>
    </location>
</feature>
<dbReference type="Gene3D" id="1.10.4030.10">
    <property type="entry name" value="Porin chaperone SurA, peptide-binding domain"/>
    <property type="match status" value="1"/>
</dbReference>
<comment type="subcellular location">
    <subcellularLocation>
        <location evidence="1">Cell inner membrane</location>
        <topology evidence="1">Single-pass type II membrane protein</topology>
        <orientation evidence="1">Periplasmic side</orientation>
    </subcellularLocation>
</comment>
<evidence type="ECO:0000256" key="1">
    <source>
        <dbReference type="ARBA" id="ARBA00004382"/>
    </source>
</evidence>
<evidence type="ECO:0000256" key="13">
    <source>
        <dbReference type="ARBA" id="ARBA00042775"/>
    </source>
</evidence>
<keyword evidence="7 15" id="KW-0472">Membrane</keyword>
<dbReference type="InterPro" id="IPR000297">
    <property type="entry name" value="PPIase_PpiC"/>
</dbReference>
<dbReference type="SUPFAM" id="SSF109998">
    <property type="entry name" value="Triger factor/SurA peptide-binding domain-like"/>
    <property type="match status" value="1"/>
</dbReference>
<keyword evidence="3" id="KW-1003">Cell membrane</keyword>
<evidence type="ECO:0000256" key="6">
    <source>
        <dbReference type="ARBA" id="ARBA00022989"/>
    </source>
</evidence>
<evidence type="ECO:0000256" key="9">
    <source>
        <dbReference type="ARBA" id="ARBA00030642"/>
    </source>
</evidence>
<organism evidence="17 18">
    <name type="scientific">Methylorubrum salsuginis</name>
    <dbReference type="NCBI Taxonomy" id="414703"/>
    <lineage>
        <taxon>Bacteria</taxon>
        <taxon>Pseudomonadati</taxon>
        <taxon>Pseudomonadota</taxon>
        <taxon>Alphaproteobacteria</taxon>
        <taxon>Hyphomicrobiales</taxon>
        <taxon>Methylobacteriaceae</taxon>
        <taxon>Methylorubrum</taxon>
    </lineage>
</organism>
<dbReference type="Gene3D" id="3.10.50.40">
    <property type="match status" value="1"/>
</dbReference>
<proteinExistence type="inferred from homology"/>
<evidence type="ECO:0000256" key="12">
    <source>
        <dbReference type="ARBA" id="ARBA00040743"/>
    </source>
</evidence>
<gene>
    <name evidence="17" type="ORF">SAMN04488125_11211</name>
</gene>
<dbReference type="STRING" id="414703.SAMN04488125_11211"/>
<dbReference type="GO" id="GO:0003755">
    <property type="term" value="F:peptidyl-prolyl cis-trans isomerase activity"/>
    <property type="evidence" value="ECO:0007669"/>
    <property type="project" value="UniProtKB-KW"/>
</dbReference>
<keyword evidence="4" id="KW-0997">Cell inner membrane</keyword>